<evidence type="ECO:0000313" key="5">
    <source>
        <dbReference type="EMBL" id="KAA0188669.1"/>
    </source>
</evidence>
<name>A0A8E0RNF4_9TREM</name>
<dbReference type="GO" id="GO:0006338">
    <property type="term" value="P:chromatin remodeling"/>
    <property type="evidence" value="ECO:0007669"/>
    <property type="project" value="InterPro"/>
</dbReference>
<evidence type="ECO:0000259" key="4">
    <source>
        <dbReference type="Pfam" id="PF15612"/>
    </source>
</evidence>
<reference evidence="5" key="1">
    <citation type="submission" date="2019-05" db="EMBL/GenBank/DDBJ databases">
        <title>Annotation for the trematode Fasciolopsis buski.</title>
        <authorList>
            <person name="Choi Y.-J."/>
        </authorList>
    </citation>
    <scope>NUCLEOTIDE SEQUENCE</scope>
    <source>
        <strain evidence="5">HT</strain>
        <tissue evidence="5">Whole worm</tissue>
    </source>
</reference>
<organism evidence="5 6">
    <name type="scientific">Fasciolopsis buskii</name>
    <dbReference type="NCBI Taxonomy" id="27845"/>
    <lineage>
        <taxon>Eukaryota</taxon>
        <taxon>Metazoa</taxon>
        <taxon>Spiralia</taxon>
        <taxon>Lophotrochozoa</taxon>
        <taxon>Platyhelminthes</taxon>
        <taxon>Trematoda</taxon>
        <taxon>Digenea</taxon>
        <taxon>Plagiorchiida</taxon>
        <taxon>Echinostomata</taxon>
        <taxon>Echinostomatoidea</taxon>
        <taxon>Fasciolidae</taxon>
        <taxon>Fasciolopsis</taxon>
    </lineage>
</organism>
<evidence type="ECO:0000256" key="3">
    <source>
        <dbReference type="SAM" id="MobiDB-lite"/>
    </source>
</evidence>
<dbReference type="GO" id="GO:0031445">
    <property type="term" value="P:regulation of heterochromatin formation"/>
    <property type="evidence" value="ECO:0007669"/>
    <property type="project" value="TreeGrafter"/>
</dbReference>
<feature type="region of interest" description="Disordered" evidence="3">
    <location>
        <begin position="1002"/>
        <end position="1026"/>
    </location>
</feature>
<dbReference type="GO" id="GO:0000228">
    <property type="term" value="C:nuclear chromosome"/>
    <property type="evidence" value="ECO:0007669"/>
    <property type="project" value="TreeGrafter"/>
</dbReference>
<keyword evidence="6" id="KW-1185">Reference proteome</keyword>
<dbReference type="EMBL" id="LUCM01008282">
    <property type="protein sequence ID" value="KAA0188669.1"/>
    <property type="molecule type" value="Genomic_DNA"/>
</dbReference>
<feature type="region of interest" description="Disordered" evidence="3">
    <location>
        <begin position="824"/>
        <end position="897"/>
    </location>
</feature>
<dbReference type="AlphaFoldDB" id="A0A8E0RNF4"/>
<dbReference type="PANTHER" id="PTHR46510:SF1">
    <property type="entry name" value="BROMODOMAIN ADJACENT TO ZINC FINGER DOMAIN PROTEIN 1A"/>
    <property type="match status" value="1"/>
</dbReference>
<evidence type="ECO:0000256" key="1">
    <source>
        <dbReference type="ARBA" id="ARBA00004123"/>
    </source>
</evidence>
<keyword evidence="2" id="KW-0539">Nucleus</keyword>
<feature type="compositionally biased region" description="Low complexity" evidence="3">
    <location>
        <begin position="90"/>
        <end position="101"/>
    </location>
</feature>
<dbReference type="GO" id="GO:0045740">
    <property type="term" value="P:positive regulation of DNA replication"/>
    <property type="evidence" value="ECO:0007669"/>
    <property type="project" value="TreeGrafter"/>
</dbReference>
<protein>
    <recommendedName>
        <fullName evidence="4">WHIM1 domain-containing protein</fullName>
    </recommendedName>
</protein>
<feature type="domain" description="WHIM1" evidence="4">
    <location>
        <begin position="17"/>
        <end position="38"/>
    </location>
</feature>
<comment type="caution">
    <text evidence="5">The sequence shown here is derived from an EMBL/GenBank/DDBJ whole genome shotgun (WGS) entry which is preliminary data.</text>
</comment>
<dbReference type="InterPro" id="IPR047171">
    <property type="entry name" value="BAZ1A"/>
</dbReference>
<sequence length="1127" mass="124429">MYHKMMSDYSFVLFPVSVYDLTAEEKLVLLNCLVDQLLLHPTVRDRVDVNIERHRAIRIRLRTFRSVPKMTNNQPEDCNNTAATSEQGRSTSALNSAESSSVVRPRLSSNADNSDCIPESKTPRNAVGLDTEEFGVVGQSTSTAVSKKDPFGTVPTEDDSSEIRSKMLDELFEASRGSTMLPLGQDRFCRRHYISFLLTQVHASERDLRVQARSPASMQASHLRLAHQKSPVGSSTWCILAPFSGVIPSSRADLTESTGETDIGFAKLPGDSKEPSLVNDSAAKASLEERAAWTLDCLEATLNPRGVRESRLRRVINELRPLLIRVIAQCPSRLVRVSQTNSDQSIKVDRSPPKVTTKGFWSHSNTPEENTPTNRALLNWLELSLRRMAVRLGLRQLMHNCFIAASEATDVMNKSQNIKMDDQTEISDPVTSNNFGREFRCQTRSVTPPGCLSRLQQLARTLLLFGQALGPKAVHGPLANDSRTARIVPACDPTVSPTSFPVPNLATGRLGTVEGSNYPSDSSCYMNTGWDRWCSHVCRAQSASQVYLLARSLERCVRRALLYGYALRLDTPDFQRGGYLPPKLRCTACKIPPDSGVKTSASDSQPAAIQPNVLTNSDVEHVPFCSCAGCGAPFHLDCLLYSGARSHHSLCTRGQREKLRRHVPNFKVLQIRGLEEAEIRNAIGFFGIQSPLANQGAMRAESNVGSLYLCRTCLRVAGQDLPENTSLTRAFPEHDSDSDQVFTGDEDWDKLSDEDADLKLAHSQHSDSGGSEAELTAERKSRTAFGMPSRVTMDISEMSEHDLSENEIPYISRRSGRLRSVANVSSVAPRGNHNRPPFPAGKRRLSSRRRTHSSSSNPSETSVSTTANPKSRAALPTKRPRSKTSAPAAPLDSDSDSLKDVITKFPTLKHVSVVLHPCDLSSEIVEIQSSRIATARRGRPLRRCSVLSTRPKVSESDIASESLQSTPFFHGESPVTLDQQAVELLLMELCRSNTARPLLRCGAGRPNHSVLTEQNSSDSSDDSYIDRLNNSACRRSLTLRPRRRRRGEGVNSEPIREQLLAWDLSSLQDLVIHGQLPGGPEAAVRQLRLLIRHWLLTNRPGSRIHEGALGVSAILDRKLSEMNQPVT</sequence>
<gene>
    <name evidence="5" type="ORF">FBUS_05082</name>
</gene>
<dbReference type="Pfam" id="PF15612">
    <property type="entry name" value="WHIM1"/>
    <property type="match status" value="1"/>
</dbReference>
<comment type="subcellular location">
    <subcellularLocation>
        <location evidence="1">Nucleus</location>
    </subcellularLocation>
</comment>
<dbReference type="OrthoDB" id="6265585at2759"/>
<feature type="region of interest" description="Disordered" evidence="3">
    <location>
        <begin position="727"/>
        <end position="748"/>
    </location>
</feature>
<feature type="compositionally biased region" description="Low complexity" evidence="3">
    <location>
        <begin position="853"/>
        <end position="866"/>
    </location>
</feature>
<evidence type="ECO:0000313" key="6">
    <source>
        <dbReference type="Proteomes" id="UP000728185"/>
    </source>
</evidence>
<dbReference type="Proteomes" id="UP000728185">
    <property type="component" value="Unassembled WGS sequence"/>
</dbReference>
<accession>A0A8E0RNF4</accession>
<dbReference type="GO" id="GO:0003677">
    <property type="term" value="F:DNA binding"/>
    <property type="evidence" value="ECO:0007669"/>
    <property type="project" value="TreeGrafter"/>
</dbReference>
<dbReference type="GO" id="GO:0006355">
    <property type="term" value="P:regulation of DNA-templated transcription"/>
    <property type="evidence" value="ECO:0007669"/>
    <property type="project" value="TreeGrafter"/>
</dbReference>
<dbReference type="InterPro" id="IPR028942">
    <property type="entry name" value="WHIM1_dom"/>
</dbReference>
<evidence type="ECO:0000256" key="2">
    <source>
        <dbReference type="ARBA" id="ARBA00023242"/>
    </source>
</evidence>
<dbReference type="GO" id="GO:0008623">
    <property type="term" value="C:CHRAC"/>
    <property type="evidence" value="ECO:0007669"/>
    <property type="project" value="TreeGrafter"/>
</dbReference>
<dbReference type="PANTHER" id="PTHR46510">
    <property type="entry name" value="BROMODOMAIN ADJACENT TO ZINC FINGER DOMAIN PROTEIN 1A"/>
    <property type="match status" value="1"/>
</dbReference>
<feature type="region of interest" description="Disordered" evidence="3">
    <location>
        <begin position="68"/>
        <end position="160"/>
    </location>
</feature>
<feature type="region of interest" description="Disordered" evidence="3">
    <location>
        <begin position="345"/>
        <end position="368"/>
    </location>
</feature>
<proteinExistence type="predicted"/>
<feature type="compositionally biased region" description="Polar residues" evidence="3">
    <location>
        <begin position="69"/>
        <end position="89"/>
    </location>
</feature>
<feature type="region of interest" description="Disordered" evidence="3">
    <location>
        <begin position="761"/>
        <end position="790"/>
    </location>
</feature>
<feature type="compositionally biased region" description="Basic residues" evidence="3">
    <location>
        <begin position="841"/>
        <end position="852"/>
    </location>
</feature>